<dbReference type="InterPro" id="IPR020084">
    <property type="entry name" value="NUDIX_hydrolase_CS"/>
</dbReference>
<evidence type="ECO:0000313" key="7">
    <source>
        <dbReference type="Proteomes" id="UP000601597"/>
    </source>
</evidence>
<evidence type="ECO:0000313" key="6">
    <source>
        <dbReference type="EMBL" id="GGY76368.1"/>
    </source>
</evidence>
<dbReference type="PIRSF" id="PIRSF037599">
    <property type="entry name" value="GDPMH"/>
    <property type="match status" value="1"/>
</dbReference>
<comment type="cofactor">
    <cofactor evidence="1">
        <name>Mg(2+)</name>
        <dbReference type="ChEBI" id="CHEBI:18420"/>
    </cofactor>
</comment>
<name>A0ABQ3B2L2_9GAMM</name>
<dbReference type="InterPro" id="IPR000086">
    <property type="entry name" value="NUDIX_hydrolase_dom"/>
</dbReference>
<dbReference type="EMBL" id="BMXV01000005">
    <property type="protein sequence ID" value="GGY76368.1"/>
    <property type="molecule type" value="Genomic_DNA"/>
</dbReference>
<protein>
    <submittedName>
        <fullName evidence="6">GDP-mannose mannosyl hydrolase WbdQ/WbhG</fullName>
    </submittedName>
</protein>
<keyword evidence="2" id="KW-0479">Metal-binding</keyword>
<dbReference type="InterPro" id="IPR033715">
    <property type="entry name" value="GDPMH"/>
</dbReference>
<dbReference type="PROSITE" id="PS51462">
    <property type="entry name" value="NUDIX"/>
    <property type="match status" value="1"/>
</dbReference>
<evidence type="ECO:0000256" key="2">
    <source>
        <dbReference type="ARBA" id="ARBA00022723"/>
    </source>
</evidence>
<organism evidence="6 7">
    <name type="scientific">Marinobacter zhanjiangensis</name>
    <dbReference type="NCBI Taxonomy" id="578215"/>
    <lineage>
        <taxon>Bacteria</taxon>
        <taxon>Pseudomonadati</taxon>
        <taxon>Pseudomonadota</taxon>
        <taxon>Gammaproteobacteria</taxon>
        <taxon>Pseudomonadales</taxon>
        <taxon>Marinobacteraceae</taxon>
        <taxon>Marinobacter</taxon>
    </lineage>
</organism>
<dbReference type="InterPro" id="IPR015797">
    <property type="entry name" value="NUDIX_hydrolase-like_dom_sf"/>
</dbReference>
<evidence type="ECO:0000256" key="3">
    <source>
        <dbReference type="ARBA" id="ARBA00022801"/>
    </source>
</evidence>
<dbReference type="PANTHER" id="PTHR43046:SF12">
    <property type="entry name" value="GDP-MANNOSE MANNOSYL HYDROLASE"/>
    <property type="match status" value="1"/>
</dbReference>
<dbReference type="Proteomes" id="UP000601597">
    <property type="component" value="Unassembled WGS sequence"/>
</dbReference>
<dbReference type="SUPFAM" id="SSF55811">
    <property type="entry name" value="Nudix"/>
    <property type="match status" value="1"/>
</dbReference>
<dbReference type="CDD" id="cd03430">
    <property type="entry name" value="NUDIX_GDPMH_NudD"/>
    <property type="match status" value="1"/>
</dbReference>
<reference evidence="7" key="1">
    <citation type="journal article" date="2019" name="Int. J. Syst. Evol. Microbiol.">
        <title>The Global Catalogue of Microorganisms (GCM) 10K type strain sequencing project: providing services to taxonomists for standard genome sequencing and annotation.</title>
        <authorList>
            <consortium name="The Broad Institute Genomics Platform"/>
            <consortium name="The Broad Institute Genome Sequencing Center for Infectious Disease"/>
            <person name="Wu L."/>
            <person name="Ma J."/>
        </authorList>
    </citation>
    <scope>NUCLEOTIDE SEQUENCE [LARGE SCALE GENOMIC DNA]</scope>
    <source>
        <strain evidence="7">KCTC 22280</strain>
    </source>
</reference>
<dbReference type="PROSITE" id="PS00893">
    <property type="entry name" value="NUDIX_BOX"/>
    <property type="match status" value="1"/>
</dbReference>
<gene>
    <name evidence="6" type="primary">wbdQ</name>
    <name evidence="6" type="ORF">GCM10007071_24790</name>
</gene>
<keyword evidence="4" id="KW-0460">Magnesium</keyword>
<dbReference type="Pfam" id="PF00293">
    <property type="entry name" value="NUDIX"/>
    <property type="match status" value="1"/>
</dbReference>
<comment type="caution">
    <text evidence="6">The sequence shown here is derived from an EMBL/GenBank/DDBJ whole genome shotgun (WGS) entry which is preliminary data.</text>
</comment>
<accession>A0ABQ3B2L2</accession>
<evidence type="ECO:0000259" key="5">
    <source>
        <dbReference type="PROSITE" id="PS51462"/>
    </source>
</evidence>
<dbReference type="NCBIfam" id="NF011963">
    <property type="entry name" value="PRK15434.1"/>
    <property type="match status" value="1"/>
</dbReference>
<keyword evidence="3 6" id="KW-0378">Hydrolase</keyword>
<evidence type="ECO:0000256" key="4">
    <source>
        <dbReference type="ARBA" id="ARBA00022842"/>
    </source>
</evidence>
<dbReference type="GO" id="GO:0016787">
    <property type="term" value="F:hydrolase activity"/>
    <property type="evidence" value="ECO:0007669"/>
    <property type="project" value="UniProtKB-KW"/>
</dbReference>
<dbReference type="PANTHER" id="PTHR43046">
    <property type="entry name" value="GDP-MANNOSE MANNOSYL HYDROLASE"/>
    <property type="match status" value="1"/>
</dbReference>
<dbReference type="Gene3D" id="3.90.79.10">
    <property type="entry name" value="Nucleoside Triphosphate Pyrophosphohydrolase"/>
    <property type="match status" value="1"/>
</dbReference>
<dbReference type="RefSeq" id="WP_189576857.1">
    <property type="nucleotide sequence ID" value="NZ_BMXV01000005.1"/>
</dbReference>
<proteinExistence type="predicted"/>
<keyword evidence="7" id="KW-1185">Reference proteome</keyword>
<evidence type="ECO:0000256" key="1">
    <source>
        <dbReference type="ARBA" id="ARBA00001946"/>
    </source>
</evidence>
<sequence>MLPEKDFQHVVDFTPLFSIDLIVVNFGKVLLGKRLNRPAQDYWFVPGGRVRKNESMQEAFLRLTNAELGMPIEYSAAQPIGVFEHFYQDSVFGESPSTHYIALGMLLGFDANLAHLPGDQHGAFEFWSIAEALAAPEVHEYTKDYLRTI</sequence>
<feature type="domain" description="Nudix hydrolase" evidence="5">
    <location>
        <begin position="12"/>
        <end position="149"/>
    </location>
</feature>